<feature type="domain" description="SIS" evidence="9">
    <location>
        <begin position="69"/>
        <end position="212"/>
    </location>
</feature>
<dbReference type="Proteomes" id="UP000245629">
    <property type="component" value="Chromosome 2"/>
</dbReference>
<dbReference type="SUPFAM" id="SSF53697">
    <property type="entry name" value="SIS domain"/>
    <property type="match status" value="1"/>
</dbReference>
<dbReference type="InterPro" id="IPR000644">
    <property type="entry name" value="CBS_dom"/>
</dbReference>
<proteinExistence type="inferred from homology"/>
<keyword evidence="5" id="KW-0862">Zinc</keyword>
<dbReference type="GO" id="GO:0097367">
    <property type="term" value="F:carbohydrate derivative binding"/>
    <property type="evidence" value="ECO:0007669"/>
    <property type="project" value="InterPro"/>
</dbReference>
<dbReference type="OrthoDB" id="9762536at2"/>
<evidence type="ECO:0000256" key="5">
    <source>
        <dbReference type="PIRSR" id="PIRSR004692-2"/>
    </source>
</evidence>
<dbReference type="PIRSF" id="PIRSF004692">
    <property type="entry name" value="KdsD_KpsF"/>
    <property type="match status" value="1"/>
</dbReference>
<dbReference type="GO" id="GO:0005975">
    <property type="term" value="P:carbohydrate metabolic process"/>
    <property type="evidence" value="ECO:0007669"/>
    <property type="project" value="InterPro"/>
</dbReference>
<feature type="site" description="Catalytically relevant" evidence="6">
    <location>
        <position position="139"/>
    </location>
</feature>
<evidence type="ECO:0000256" key="3">
    <source>
        <dbReference type="ARBA" id="ARBA00023122"/>
    </source>
</evidence>
<evidence type="ECO:0000256" key="2">
    <source>
        <dbReference type="ARBA" id="ARBA00022737"/>
    </source>
</evidence>
<dbReference type="PANTHER" id="PTHR42745">
    <property type="match status" value="1"/>
</dbReference>
<name>A0A2S2CTV7_9PROT</name>
<feature type="site" description="Catalytically relevant" evidence="6">
    <location>
        <position position="221"/>
    </location>
</feature>
<dbReference type="Gene3D" id="3.40.50.10490">
    <property type="entry name" value="Glucose-6-phosphate isomerase like protein, domain 1"/>
    <property type="match status" value="1"/>
</dbReference>
<dbReference type="GO" id="GO:1901135">
    <property type="term" value="P:carbohydrate derivative metabolic process"/>
    <property type="evidence" value="ECO:0007669"/>
    <property type="project" value="InterPro"/>
</dbReference>
<evidence type="ECO:0000259" key="9">
    <source>
        <dbReference type="PROSITE" id="PS51464"/>
    </source>
</evidence>
<dbReference type="Gene3D" id="3.10.580.10">
    <property type="entry name" value="CBS-domain"/>
    <property type="match status" value="1"/>
</dbReference>
<dbReference type="SMART" id="SM00116">
    <property type="entry name" value="CBS"/>
    <property type="match status" value="2"/>
</dbReference>
<keyword evidence="2" id="KW-0677">Repeat</keyword>
<keyword evidence="11" id="KW-1185">Reference proteome</keyword>
<dbReference type="GO" id="GO:0019146">
    <property type="term" value="F:arabinose-5-phosphate isomerase activity"/>
    <property type="evidence" value="ECO:0007669"/>
    <property type="project" value="UniProtKB-ARBA"/>
</dbReference>
<feature type="binding site" evidence="5">
    <location>
        <position position="110"/>
    </location>
    <ligand>
        <name>Zn(2+)</name>
        <dbReference type="ChEBI" id="CHEBI:29105"/>
    </ligand>
</feature>
<dbReference type="InterPro" id="IPR050986">
    <property type="entry name" value="GutQ/KpsF_isomerases"/>
</dbReference>
<dbReference type="Pfam" id="PF01380">
    <property type="entry name" value="SIS"/>
    <property type="match status" value="1"/>
</dbReference>
<protein>
    <submittedName>
        <fullName evidence="10">KpsF/GutQ family sugar-phosphate isomerase</fullName>
    </submittedName>
</protein>
<dbReference type="KEGG" id="azz:DEW08_08020"/>
<gene>
    <name evidence="10" type="ORF">DEW08_08020</name>
</gene>
<evidence type="ECO:0000256" key="7">
    <source>
        <dbReference type="PROSITE-ProRule" id="PRU00703"/>
    </source>
</evidence>
<evidence type="ECO:0000256" key="1">
    <source>
        <dbReference type="ARBA" id="ARBA00008165"/>
    </source>
</evidence>
<dbReference type="InterPro" id="IPR046348">
    <property type="entry name" value="SIS_dom_sf"/>
</dbReference>
<feature type="domain" description="CBS" evidence="8">
    <location>
        <begin position="302"/>
        <end position="354"/>
    </location>
</feature>
<accession>A0A2S2CTV7</accession>
<dbReference type="FunFam" id="3.40.50.10490:FF:000011">
    <property type="entry name" value="Arabinose 5-phosphate isomerase"/>
    <property type="match status" value="1"/>
</dbReference>
<feature type="site" description="Catalytically relevant" evidence="6">
    <location>
        <position position="180"/>
    </location>
</feature>
<comment type="similarity">
    <text evidence="1 4">Belongs to the SIS family. GutQ/KpsF subfamily.</text>
</comment>
<evidence type="ECO:0000313" key="10">
    <source>
        <dbReference type="EMBL" id="AWK87918.1"/>
    </source>
</evidence>
<keyword evidence="10" id="KW-0413">Isomerase</keyword>
<dbReference type="Pfam" id="PF00571">
    <property type="entry name" value="CBS"/>
    <property type="match status" value="2"/>
</dbReference>
<sequence>MARPLQRAVAALTSLIDNPSVRLSGAASEETLATAVEDRDLASATRVLRLEAEALTELAASLDGAFIRAVDTLAGISGRVVVTGMGKSGHVARKIAATLASTGTPAFFVHPGEASHGDLGMIARIDAVVALSNSGETKELSDVIAYTRRFGIPLIGVTRRAGSSLAEQSDVALILPPVPEACPLGLAPTTSTTMMLALGDALAVAMLERRGFSAADFREFHPGGQLGSALLKVSDLMHKGGDLPLCRLETPLSDVIFEMTAKRLGCVGVLDGDGTLAGIITDGDLRRHLKPELLAERADSIMSPRPKTIRPKALAVEALREMNDKQITTLFVIEADRRPLGIVHIHDCLRAGVA</sequence>
<dbReference type="EMBL" id="CP029353">
    <property type="protein sequence ID" value="AWK87918.1"/>
    <property type="molecule type" value="Genomic_DNA"/>
</dbReference>
<feature type="domain" description="CBS" evidence="8">
    <location>
        <begin position="237"/>
        <end position="296"/>
    </location>
</feature>
<evidence type="ECO:0000256" key="6">
    <source>
        <dbReference type="PIRSR" id="PIRSR004692-3"/>
    </source>
</evidence>
<dbReference type="AlphaFoldDB" id="A0A2S2CTV7"/>
<evidence type="ECO:0000259" key="8">
    <source>
        <dbReference type="PROSITE" id="PS51371"/>
    </source>
</evidence>
<dbReference type="PROSITE" id="PS51371">
    <property type="entry name" value="CBS"/>
    <property type="match status" value="2"/>
</dbReference>
<dbReference type="NCBIfam" id="TIGR00393">
    <property type="entry name" value="kpsF"/>
    <property type="match status" value="1"/>
</dbReference>
<dbReference type="InterPro" id="IPR035474">
    <property type="entry name" value="SIS_Kpsf"/>
</dbReference>
<dbReference type="PANTHER" id="PTHR42745:SF1">
    <property type="entry name" value="ARABINOSE 5-PHOSPHATE ISOMERASE KDSD"/>
    <property type="match status" value="1"/>
</dbReference>
<keyword evidence="5" id="KW-0479">Metal-binding</keyword>
<dbReference type="InterPro" id="IPR001347">
    <property type="entry name" value="SIS_dom"/>
</dbReference>
<dbReference type="CDD" id="cd05014">
    <property type="entry name" value="SIS_Kpsf"/>
    <property type="match status" value="1"/>
</dbReference>
<dbReference type="CDD" id="cd04604">
    <property type="entry name" value="CBS_pair_SIS_assoc"/>
    <property type="match status" value="1"/>
</dbReference>
<feature type="site" description="Catalytically relevant" evidence="6">
    <location>
        <position position="87"/>
    </location>
</feature>
<organism evidence="10 11">
    <name type="scientific">Azospirillum thermophilum</name>
    <dbReference type="NCBI Taxonomy" id="2202148"/>
    <lineage>
        <taxon>Bacteria</taxon>
        <taxon>Pseudomonadati</taxon>
        <taxon>Pseudomonadota</taxon>
        <taxon>Alphaproteobacteria</taxon>
        <taxon>Rhodospirillales</taxon>
        <taxon>Azospirillaceae</taxon>
        <taxon>Azospirillum</taxon>
    </lineage>
</organism>
<evidence type="ECO:0000256" key="4">
    <source>
        <dbReference type="PIRNR" id="PIRNR004692"/>
    </source>
</evidence>
<reference evidence="11" key="1">
    <citation type="submission" date="2018-05" db="EMBL/GenBank/DDBJ databases">
        <title>Azospirillum thermophila sp. nov., a novel isolated from hot spring.</title>
        <authorList>
            <person name="Zhao Z."/>
        </authorList>
    </citation>
    <scope>NUCLEOTIDE SEQUENCE [LARGE SCALE GENOMIC DNA]</scope>
    <source>
        <strain evidence="11">CFH 70021</strain>
    </source>
</reference>
<keyword evidence="3 7" id="KW-0129">CBS domain</keyword>
<dbReference type="InterPro" id="IPR004800">
    <property type="entry name" value="KdsD/KpsF-type"/>
</dbReference>
<dbReference type="GO" id="GO:0046872">
    <property type="term" value="F:metal ion binding"/>
    <property type="evidence" value="ECO:0007669"/>
    <property type="project" value="UniProtKB-KW"/>
</dbReference>
<dbReference type="PROSITE" id="PS51464">
    <property type="entry name" value="SIS"/>
    <property type="match status" value="1"/>
</dbReference>
<evidence type="ECO:0000313" key="11">
    <source>
        <dbReference type="Proteomes" id="UP000245629"/>
    </source>
</evidence>
<dbReference type="InterPro" id="IPR046342">
    <property type="entry name" value="CBS_dom_sf"/>
</dbReference>